<dbReference type="Proteomes" id="UP000177652">
    <property type="component" value="Unassembled WGS sequence"/>
</dbReference>
<gene>
    <name evidence="2" type="ORF">A3D71_03170</name>
</gene>
<organism evidence="2 3">
    <name type="scientific">Candidatus Kaiserbacteria bacterium RIFCSPHIGHO2_02_FULL_55_20</name>
    <dbReference type="NCBI Taxonomy" id="1798497"/>
    <lineage>
        <taxon>Bacteria</taxon>
        <taxon>Candidatus Kaiseribacteriota</taxon>
    </lineage>
</organism>
<evidence type="ECO:0000313" key="3">
    <source>
        <dbReference type="Proteomes" id="UP000177652"/>
    </source>
</evidence>
<sequence length="65" mass="7526">MRRLVKQINHVTVLALLFLFYYLVIGPVAVVRKLVLMIPARAEPDSYWEKPGVTAKDRAYFTSPY</sequence>
<dbReference type="AlphaFoldDB" id="A0A1F6DV88"/>
<keyword evidence="1" id="KW-1133">Transmembrane helix</keyword>
<evidence type="ECO:0000256" key="1">
    <source>
        <dbReference type="SAM" id="Phobius"/>
    </source>
</evidence>
<accession>A0A1F6DV88</accession>
<comment type="caution">
    <text evidence="2">The sequence shown here is derived from an EMBL/GenBank/DDBJ whole genome shotgun (WGS) entry which is preliminary data.</text>
</comment>
<reference evidence="2 3" key="1">
    <citation type="journal article" date="2016" name="Nat. Commun.">
        <title>Thousands of microbial genomes shed light on interconnected biogeochemical processes in an aquifer system.</title>
        <authorList>
            <person name="Anantharaman K."/>
            <person name="Brown C.T."/>
            <person name="Hug L.A."/>
            <person name="Sharon I."/>
            <person name="Castelle C.J."/>
            <person name="Probst A.J."/>
            <person name="Thomas B.C."/>
            <person name="Singh A."/>
            <person name="Wilkins M.J."/>
            <person name="Karaoz U."/>
            <person name="Brodie E.L."/>
            <person name="Williams K.H."/>
            <person name="Hubbard S.S."/>
            <person name="Banfield J.F."/>
        </authorList>
    </citation>
    <scope>NUCLEOTIDE SEQUENCE [LARGE SCALE GENOMIC DNA]</scope>
</reference>
<keyword evidence="1" id="KW-0472">Membrane</keyword>
<keyword evidence="1" id="KW-0812">Transmembrane</keyword>
<feature type="transmembrane region" description="Helical" evidence="1">
    <location>
        <begin position="12"/>
        <end position="31"/>
    </location>
</feature>
<name>A0A1F6DV88_9BACT</name>
<protein>
    <submittedName>
        <fullName evidence="2">Uncharacterized protein</fullName>
    </submittedName>
</protein>
<dbReference type="EMBL" id="MFLK01000050">
    <property type="protein sequence ID" value="OGG65354.1"/>
    <property type="molecule type" value="Genomic_DNA"/>
</dbReference>
<dbReference type="STRING" id="1798497.A3D71_03170"/>
<evidence type="ECO:0000313" key="2">
    <source>
        <dbReference type="EMBL" id="OGG65354.1"/>
    </source>
</evidence>
<proteinExistence type="predicted"/>